<keyword evidence="5 7" id="KW-1133">Transmembrane helix</keyword>
<feature type="transmembrane region" description="Helical" evidence="7">
    <location>
        <begin position="241"/>
        <end position="259"/>
    </location>
</feature>
<dbReference type="Gene3D" id="1.10.3720.10">
    <property type="entry name" value="MetI-like"/>
    <property type="match status" value="1"/>
</dbReference>
<feature type="transmembrane region" description="Helical" evidence="7">
    <location>
        <begin position="145"/>
        <end position="164"/>
    </location>
</feature>
<comment type="caution">
    <text evidence="9">The sequence shown here is derived from an EMBL/GenBank/DDBJ whole genome shotgun (WGS) entry which is preliminary data.</text>
</comment>
<evidence type="ECO:0000256" key="3">
    <source>
        <dbReference type="ARBA" id="ARBA00022475"/>
    </source>
</evidence>
<sequence>MGLKTEIASAAPVQPAAKGMLRNITSRVKWGIGSVLVFLLSWEFVAALRLVDPQYISQPSHVAGAGIKLLVTGDFYYSAYISLVELVTGFILAVLVGVALGLLMGHYRIIGGLFDPMLMALYATPRMAMIPLFVIWFGVGMGSKIFVVFIGALFPVLINTITGIRQVDRILIRAARSYGATEWQLFTKVFLPGALPAILTGIRLGWGRGILGVVIGEMYVAMAGLGYMISTAGNAMQTDRLFFLILIVAGLGFLGTSAFQRLEQKLTPYREEQQGA</sequence>
<dbReference type="Proteomes" id="UP000450917">
    <property type="component" value="Unassembled WGS sequence"/>
</dbReference>
<name>A0A7X2Z7T5_9BACL</name>
<dbReference type="CDD" id="cd06261">
    <property type="entry name" value="TM_PBP2"/>
    <property type="match status" value="1"/>
</dbReference>
<keyword evidence="6 7" id="KW-0472">Membrane</keyword>
<dbReference type="SUPFAM" id="SSF161098">
    <property type="entry name" value="MetI-like"/>
    <property type="match status" value="1"/>
</dbReference>
<comment type="subcellular location">
    <subcellularLocation>
        <location evidence="1 7">Cell membrane</location>
        <topology evidence="1 7">Multi-pass membrane protein</topology>
    </subcellularLocation>
</comment>
<dbReference type="PANTHER" id="PTHR30151">
    <property type="entry name" value="ALKANE SULFONATE ABC TRANSPORTER-RELATED, MEMBRANE SUBUNIT"/>
    <property type="match status" value="1"/>
</dbReference>
<dbReference type="InterPro" id="IPR000515">
    <property type="entry name" value="MetI-like"/>
</dbReference>
<evidence type="ECO:0000256" key="4">
    <source>
        <dbReference type="ARBA" id="ARBA00022692"/>
    </source>
</evidence>
<dbReference type="GO" id="GO:0005886">
    <property type="term" value="C:plasma membrane"/>
    <property type="evidence" value="ECO:0007669"/>
    <property type="project" value="UniProtKB-SubCell"/>
</dbReference>
<evidence type="ECO:0000313" key="9">
    <source>
        <dbReference type="EMBL" id="MUG69888.1"/>
    </source>
</evidence>
<evidence type="ECO:0000256" key="2">
    <source>
        <dbReference type="ARBA" id="ARBA00022448"/>
    </source>
</evidence>
<reference evidence="9 10" key="1">
    <citation type="submission" date="2019-11" db="EMBL/GenBank/DDBJ databases">
        <title>Draft genome sequences of five Paenibacillus species of dairy origin.</title>
        <authorList>
            <person name="Olajide A.M."/>
            <person name="Chen S."/>
            <person name="Lapointe G."/>
        </authorList>
    </citation>
    <scope>NUCLEOTIDE SEQUENCE [LARGE SCALE GENOMIC DNA]</scope>
    <source>
        <strain evidence="9 10">2CS3</strain>
    </source>
</reference>
<accession>A0A7X2Z7T5</accession>
<evidence type="ECO:0000259" key="8">
    <source>
        <dbReference type="PROSITE" id="PS50928"/>
    </source>
</evidence>
<keyword evidence="3" id="KW-1003">Cell membrane</keyword>
<dbReference type="Pfam" id="PF00528">
    <property type="entry name" value="BPD_transp_1"/>
    <property type="match status" value="1"/>
</dbReference>
<keyword evidence="2 7" id="KW-0813">Transport</keyword>
<feature type="transmembrane region" description="Helical" evidence="7">
    <location>
        <begin position="210"/>
        <end position="229"/>
    </location>
</feature>
<evidence type="ECO:0000256" key="5">
    <source>
        <dbReference type="ARBA" id="ARBA00022989"/>
    </source>
</evidence>
<keyword evidence="4 7" id="KW-0812">Transmembrane</keyword>
<keyword evidence="10" id="KW-1185">Reference proteome</keyword>
<dbReference type="PANTHER" id="PTHR30151:SF0">
    <property type="entry name" value="ABC TRANSPORTER PERMEASE PROTEIN MJ0413-RELATED"/>
    <property type="match status" value="1"/>
</dbReference>
<evidence type="ECO:0000256" key="7">
    <source>
        <dbReference type="RuleBase" id="RU363032"/>
    </source>
</evidence>
<dbReference type="RefSeq" id="WP_127609818.1">
    <property type="nucleotide sequence ID" value="NZ_JARTHJ010000053.1"/>
</dbReference>
<evidence type="ECO:0000256" key="6">
    <source>
        <dbReference type="ARBA" id="ARBA00023136"/>
    </source>
</evidence>
<feature type="transmembrane region" description="Helical" evidence="7">
    <location>
        <begin position="79"/>
        <end position="105"/>
    </location>
</feature>
<proteinExistence type="inferred from homology"/>
<feature type="transmembrane region" description="Helical" evidence="7">
    <location>
        <begin position="30"/>
        <end position="51"/>
    </location>
</feature>
<gene>
    <name evidence="9" type="ORF">GNP93_04270</name>
</gene>
<feature type="transmembrane region" description="Helical" evidence="7">
    <location>
        <begin position="185"/>
        <end position="204"/>
    </location>
</feature>
<dbReference type="PROSITE" id="PS50928">
    <property type="entry name" value="ABC_TM1"/>
    <property type="match status" value="1"/>
</dbReference>
<dbReference type="AlphaFoldDB" id="A0A7X2Z7T5"/>
<evidence type="ECO:0000313" key="10">
    <source>
        <dbReference type="Proteomes" id="UP000450917"/>
    </source>
</evidence>
<feature type="transmembrane region" description="Helical" evidence="7">
    <location>
        <begin position="117"/>
        <end position="139"/>
    </location>
</feature>
<dbReference type="GO" id="GO:0055085">
    <property type="term" value="P:transmembrane transport"/>
    <property type="evidence" value="ECO:0007669"/>
    <property type="project" value="InterPro"/>
</dbReference>
<protein>
    <submittedName>
        <fullName evidence="9">ABC transporter permease subunit</fullName>
    </submittedName>
</protein>
<feature type="domain" description="ABC transmembrane type-1" evidence="8">
    <location>
        <begin position="79"/>
        <end position="263"/>
    </location>
</feature>
<dbReference type="InterPro" id="IPR035906">
    <property type="entry name" value="MetI-like_sf"/>
</dbReference>
<organism evidence="9 10">
    <name type="scientific">Paenibacillus validus</name>
    <dbReference type="NCBI Taxonomy" id="44253"/>
    <lineage>
        <taxon>Bacteria</taxon>
        <taxon>Bacillati</taxon>
        <taxon>Bacillota</taxon>
        <taxon>Bacilli</taxon>
        <taxon>Bacillales</taxon>
        <taxon>Paenibacillaceae</taxon>
        <taxon>Paenibacillus</taxon>
    </lineage>
</organism>
<dbReference type="EMBL" id="WNZX01000002">
    <property type="protein sequence ID" value="MUG69888.1"/>
    <property type="molecule type" value="Genomic_DNA"/>
</dbReference>
<comment type="similarity">
    <text evidence="7">Belongs to the binding-protein-dependent transport system permease family.</text>
</comment>
<evidence type="ECO:0000256" key="1">
    <source>
        <dbReference type="ARBA" id="ARBA00004651"/>
    </source>
</evidence>